<dbReference type="AlphaFoldDB" id="A0A937G3B7"/>
<protein>
    <submittedName>
        <fullName evidence="1">Uncharacterized protein</fullName>
    </submittedName>
</protein>
<evidence type="ECO:0000313" key="1">
    <source>
        <dbReference type="EMBL" id="MBL6449668.1"/>
    </source>
</evidence>
<reference evidence="1" key="1">
    <citation type="submission" date="2021-01" db="EMBL/GenBank/DDBJ databases">
        <title>Fulvivirga kasyanovii gen. nov., sp nov., a novel member of the phylum Bacteroidetes isolated from seawater in a mussel farm.</title>
        <authorList>
            <person name="Zhao L.-H."/>
            <person name="Wang Z.-J."/>
        </authorList>
    </citation>
    <scope>NUCLEOTIDE SEQUENCE</scope>
    <source>
        <strain evidence="1">29W222</strain>
    </source>
</reference>
<dbReference type="EMBL" id="JAEUGD010000067">
    <property type="protein sequence ID" value="MBL6449668.1"/>
    <property type="molecule type" value="Genomic_DNA"/>
</dbReference>
<proteinExistence type="predicted"/>
<organism evidence="1 2">
    <name type="scientific">Fulvivirga marina</name>
    <dbReference type="NCBI Taxonomy" id="2494733"/>
    <lineage>
        <taxon>Bacteria</taxon>
        <taxon>Pseudomonadati</taxon>
        <taxon>Bacteroidota</taxon>
        <taxon>Cytophagia</taxon>
        <taxon>Cytophagales</taxon>
        <taxon>Fulvivirgaceae</taxon>
        <taxon>Fulvivirga</taxon>
    </lineage>
</organism>
<sequence>MFGLFKKKKRKSGLPELKDLDSVPLAEGDLVEALRYDLGKCKLLVIDSSYVYESVATGEKVSWLKMIDASTENQKVKKII</sequence>
<accession>A0A937G3B7</accession>
<keyword evidence="2" id="KW-1185">Reference proteome</keyword>
<comment type="caution">
    <text evidence="1">The sequence shown here is derived from an EMBL/GenBank/DDBJ whole genome shotgun (WGS) entry which is preliminary data.</text>
</comment>
<name>A0A937G3B7_9BACT</name>
<gene>
    <name evidence="1" type="ORF">JMN32_25385</name>
</gene>
<evidence type="ECO:0000313" key="2">
    <source>
        <dbReference type="Proteomes" id="UP000614216"/>
    </source>
</evidence>
<dbReference type="Proteomes" id="UP000614216">
    <property type="component" value="Unassembled WGS sequence"/>
</dbReference>
<dbReference type="RefSeq" id="WP_202859215.1">
    <property type="nucleotide sequence ID" value="NZ_JAEUGD010000067.1"/>
</dbReference>